<dbReference type="Gene3D" id="3.40.50.720">
    <property type="entry name" value="NAD(P)-binding Rossmann-like Domain"/>
    <property type="match status" value="1"/>
</dbReference>
<keyword evidence="8" id="KW-0472">Membrane</keyword>
<comment type="caution">
    <text evidence="13">The sequence shown here is derived from an EMBL/GenBank/DDBJ whole genome shotgun (WGS) entry which is preliminary data.</text>
</comment>
<feature type="non-terminal residue" evidence="13">
    <location>
        <position position="317"/>
    </location>
</feature>
<keyword evidence="3" id="KW-0812">Transmembrane</keyword>
<dbReference type="PANTHER" id="PTHR24322:SF736">
    <property type="entry name" value="RETINOL DEHYDROGENASE 10"/>
    <property type="match status" value="1"/>
</dbReference>
<protein>
    <recommendedName>
        <fullName evidence="10">Short-chain dehydrogenase/reductase 3</fullName>
    </recommendedName>
    <alternativeName>
        <fullName evidence="11">Retinal short-chain dehydrogenase/reductase 1</fullName>
    </alternativeName>
</protein>
<dbReference type="PANTHER" id="PTHR24322">
    <property type="entry name" value="PKSB"/>
    <property type="match status" value="1"/>
</dbReference>
<keyword evidence="6" id="KW-0560">Oxidoreductase</keyword>
<sequence length="317" mass="35076">SAAALYILTKGPPHLRESLMRSFQNRISQTRLIHTLKWILGLTAGLEINNLLSSWARNNWQTDSQKQWNWQLEVAVVTGGSGGIGELIVKGLAAKGIKVAVLDVQTPSESLSKLENVRFYQCNITSKDEVDRVAAEIKEALGPVSILCNNAGIAHAHTLLESSPEYLRKLFDVNVISQFYTLQAFLPHMIAQKKGHIVSTASLASFITCAGLVDYAATKAAVLAIHEGLAQELKYRYNAPQIKLSIVHPIYVRTKLVTSYAQSLERSKALQIEPEMVANAVVKQILSKKSGQITLPGWMGIFSALKGLPWWFQEMIR</sequence>
<accession>A0A9P4P4Z7</accession>
<keyword evidence="4" id="KW-0521">NADP</keyword>
<evidence type="ECO:0000256" key="8">
    <source>
        <dbReference type="ARBA" id="ARBA00023136"/>
    </source>
</evidence>
<dbReference type="InterPro" id="IPR036291">
    <property type="entry name" value="NAD(P)-bd_dom_sf"/>
</dbReference>
<comment type="similarity">
    <text evidence="2 12">Belongs to the short-chain dehydrogenases/reductases (SDR) family.</text>
</comment>
<dbReference type="FunFam" id="3.40.50.720:FF:000131">
    <property type="entry name" value="Short-chain dehydrogenase/reductase 3"/>
    <property type="match status" value="1"/>
</dbReference>
<keyword evidence="7" id="KW-0443">Lipid metabolism</keyword>
<dbReference type="InterPro" id="IPR020904">
    <property type="entry name" value="Sc_DH/Rdtase_CS"/>
</dbReference>
<dbReference type="AlphaFoldDB" id="A0A9P4P4Z7"/>
<keyword evidence="14" id="KW-1185">Reference proteome</keyword>
<evidence type="ECO:0000256" key="2">
    <source>
        <dbReference type="ARBA" id="ARBA00006484"/>
    </source>
</evidence>
<evidence type="ECO:0000256" key="4">
    <source>
        <dbReference type="ARBA" id="ARBA00022857"/>
    </source>
</evidence>
<evidence type="ECO:0000313" key="13">
    <source>
        <dbReference type="EMBL" id="KAF2436631.1"/>
    </source>
</evidence>
<evidence type="ECO:0000256" key="9">
    <source>
        <dbReference type="ARBA" id="ARBA00059620"/>
    </source>
</evidence>
<dbReference type="PRINTS" id="PR00080">
    <property type="entry name" value="SDRFAMILY"/>
</dbReference>
<evidence type="ECO:0000256" key="3">
    <source>
        <dbReference type="ARBA" id="ARBA00022692"/>
    </source>
</evidence>
<dbReference type="Proteomes" id="UP000800235">
    <property type="component" value="Unassembled WGS sequence"/>
</dbReference>
<proteinExistence type="inferred from homology"/>
<gene>
    <name evidence="13" type="ORF">EJ08DRAFT_563772</name>
</gene>
<dbReference type="GO" id="GO:0016020">
    <property type="term" value="C:membrane"/>
    <property type="evidence" value="ECO:0007669"/>
    <property type="project" value="UniProtKB-SubCell"/>
</dbReference>
<dbReference type="OrthoDB" id="10253736at2759"/>
<evidence type="ECO:0000256" key="7">
    <source>
        <dbReference type="ARBA" id="ARBA00023098"/>
    </source>
</evidence>
<comment type="function">
    <text evidence="9">Catalyzes the reduction of all-trans-retinal to all-trans-retinol in the presence of NADPH.</text>
</comment>
<evidence type="ECO:0000256" key="5">
    <source>
        <dbReference type="ARBA" id="ARBA00022989"/>
    </source>
</evidence>
<keyword evidence="5" id="KW-1133">Transmembrane helix</keyword>
<evidence type="ECO:0000256" key="10">
    <source>
        <dbReference type="ARBA" id="ARBA00068717"/>
    </source>
</evidence>
<dbReference type="GO" id="GO:0052650">
    <property type="term" value="F:all-trans-retinol dehydrogenase (NADP+) activity"/>
    <property type="evidence" value="ECO:0007669"/>
    <property type="project" value="UniProtKB-ARBA"/>
</dbReference>
<evidence type="ECO:0000313" key="14">
    <source>
        <dbReference type="Proteomes" id="UP000800235"/>
    </source>
</evidence>
<name>A0A9P4P4Z7_9PEZI</name>
<evidence type="ECO:0000256" key="12">
    <source>
        <dbReference type="RuleBase" id="RU000363"/>
    </source>
</evidence>
<comment type="subcellular location">
    <subcellularLocation>
        <location evidence="1">Membrane</location>
        <topology evidence="1">Multi-pass membrane protein</topology>
    </subcellularLocation>
</comment>
<dbReference type="Pfam" id="PF00106">
    <property type="entry name" value="adh_short"/>
    <property type="match status" value="1"/>
</dbReference>
<evidence type="ECO:0000256" key="11">
    <source>
        <dbReference type="ARBA" id="ARBA00082544"/>
    </source>
</evidence>
<evidence type="ECO:0000256" key="6">
    <source>
        <dbReference type="ARBA" id="ARBA00023002"/>
    </source>
</evidence>
<reference evidence="13" key="1">
    <citation type="journal article" date="2020" name="Stud. Mycol.">
        <title>101 Dothideomycetes genomes: a test case for predicting lifestyles and emergence of pathogens.</title>
        <authorList>
            <person name="Haridas S."/>
            <person name="Albert R."/>
            <person name="Binder M."/>
            <person name="Bloem J."/>
            <person name="Labutti K."/>
            <person name="Salamov A."/>
            <person name="Andreopoulos B."/>
            <person name="Baker S."/>
            <person name="Barry K."/>
            <person name="Bills G."/>
            <person name="Bluhm B."/>
            <person name="Cannon C."/>
            <person name="Castanera R."/>
            <person name="Culley D."/>
            <person name="Daum C."/>
            <person name="Ezra D."/>
            <person name="Gonzalez J."/>
            <person name="Henrissat B."/>
            <person name="Kuo A."/>
            <person name="Liang C."/>
            <person name="Lipzen A."/>
            <person name="Lutzoni F."/>
            <person name="Magnuson J."/>
            <person name="Mondo S."/>
            <person name="Nolan M."/>
            <person name="Ohm R."/>
            <person name="Pangilinan J."/>
            <person name="Park H.-J."/>
            <person name="Ramirez L."/>
            <person name="Alfaro M."/>
            <person name="Sun H."/>
            <person name="Tritt A."/>
            <person name="Yoshinaga Y."/>
            <person name="Zwiers L.-H."/>
            <person name="Turgeon B."/>
            <person name="Goodwin S."/>
            <person name="Spatafora J."/>
            <person name="Crous P."/>
            <person name="Grigoriev I."/>
        </authorList>
    </citation>
    <scope>NUCLEOTIDE SEQUENCE</scope>
    <source>
        <strain evidence="13">CBS 130266</strain>
    </source>
</reference>
<dbReference type="PROSITE" id="PS00061">
    <property type="entry name" value="ADH_SHORT"/>
    <property type="match status" value="1"/>
</dbReference>
<dbReference type="InterPro" id="IPR002347">
    <property type="entry name" value="SDR_fam"/>
</dbReference>
<dbReference type="PRINTS" id="PR00081">
    <property type="entry name" value="GDHRDH"/>
</dbReference>
<evidence type="ECO:0000256" key="1">
    <source>
        <dbReference type="ARBA" id="ARBA00004141"/>
    </source>
</evidence>
<organism evidence="13 14">
    <name type="scientific">Tothia fuscella</name>
    <dbReference type="NCBI Taxonomy" id="1048955"/>
    <lineage>
        <taxon>Eukaryota</taxon>
        <taxon>Fungi</taxon>
        <taxon>Dikarya</taxon>
        <taxon>Ascomycota</taxon>
        <taxon>Pezizomycotina</taxon>
        <taxon>Dothideomycetes</taxon>
        <taxon>Pleosporomycetidae</taxon>
        <taxon>Venturiales</taxon>
        <taxon>Cylindrosympodiaceae</taxon>
        <taxon>Tothia</taxon>
    </lineage>
</organism>
<dbReference type="SUPFAM" id="SSF51735">
    <property type="entry name" value="NAD(P)-binding Rossmann-fold domains"/>
    <property type="match status" value="1"/>
</dbReference>
<dbReference type="EMBL" id="MU007010">
    <property type="protein sequence ID" value="KAF2436631.1"/>
    <property type="molecule type" value="Genomic_DNA"/>
</dbReference>
<dbReference type="CDD" id="cd05339">
    <property type="entry name" value="17beta-HSDXI-like_SDR_c"/>
    <property type="match status" value="1"/>
</dbReference>
<feature type="non-terminal residue" evidence="13">
    <location>
        <position position="1"/>
    </location>
</feature>